<gene>
    <name evidence="8" type="ORF">FOXB_10480</name>
</gene>
<evidence type="ECO:0000256" key="3">
    <source>
        <dbReference type="ARBA" id="ARBA00023015"/>
    </source>
</evidence>
<comment type="caution">
    <text evidence="8">The sequence shown here is derived from an EMBL/GenBank/DDBJ whole genome shotgun (WGS) entry which is preliminary data.</text>
</comment>
<dbReference type="PaxDb" id="5507-FOXG_05667P0"/>
<dbReference type="AlphaFoldDB" id="F9FVP9"/>
<dbReference type="InterPro" id="IPR036864">
    <property type="entry name" value="Zn2-C6_fun-type_DNA-bd_sf"/>
</dbReference>
<evidence type="ECO:0000256" key="2">
    <source>
        <dbReference type="ARBA" id="ARBA00022833"/>
    </source>
</evidence>
<feature type="domain" description="Zn(2)-C6 fungal-type" evidence="7">
    <location>
        <begin position="153"/>
        <end position="179"/>
    </location>
</feature>
<evidence type="ECO:0000259" key="7">
    <source>
        <dbReference type="Pfam" id="PF00172"/>
    </source>
</evidence>
<accession>F9FVP9</accession>
<evidence type="ECO:0000256" key="4">
    <source>
        <dbReference type="ARBA" id="ARBA00023125"/>
    </source>
</evidence>
<keyword evidence="3" id="KW-0805">Transcription regulation</keyword>
<dbReference type="GO" id="GO:0003677">
    <property type="term" value="F:DNA binding"/>
    <property type="evidence" value="ECO:0007669"/>
    <property type="project" value="UniProtKB-KW"/>
</dbReference>
<evidence type="ECO:0000256" key="1">
    <source>
        <dbReference type="ARBA" id="ARBA00022723"/>
    </source>
</evidence>
<sequence>MENNENSEARFAEIKTAVGNPFEVPPSVYMQRLEEETKRDNSLVPFLSKASRVDTTPRQSPKEWLEKLATTDFRLSSDTPFPQGLCPSWNRRLSSYPGFTVGQVMERHFPTVNDWIQSYGNVDRTKPEESIKATCITGAVELGMRRPTEVISIRKIKCDEAKPFCEKCVKTGRKCDGYESVFRPFSSQVPSTPQPIGKPDAAASGHNNVLGEPPLSTGDLNRYFSTKTIFDVELSCNEEAEQVLEASLTNDSIRHALLSLRALRGNLESKKEGDGFETDEQQRLSYNFGLQQYSKALTSLASNLAYPSPDSLKSALLCCQVLISVEQVRGNFSAMGLHIIRGLSILHEYRARPYLTTDGLMPARHTGLPSLDIFIIKLFAAPCRFTEQQPSESSSIMTPPTETRDRKLAPNMRAELTKVVTSTTALLERVTKTHSEEDTHSLLSERRSLLDGLDSWLGALETLQKDTLPGEPDSISDNFLRILYLILEIILLGTLETSPDLDARLREDSKQLQELANLVNERLKDYDMRRGIDSSLAE</sequence>
<dbReference type="GO" id="GO:0000981">
    <property type="term" value="F:DNA-binding transcription factor activity, RNA polymerase II-specific"/>
    <property type="evidence" value="ECO:0007669"/>
    <property type="project" value="InterPro"/>
</dbReference>
<proteinExistence type="predicted"/>
<dbReference type="OrthoDB" id="3172332at2759"/>
<dbReference type="InterPro" id="IPR001138">
    <property type="entry name" value="Zn2Cys6_DnaBD"/>
</dbReference>
<keyword evidence="2" id="KW-0862">Zinc</keyword>
<dbReference type="CDD" id="cd00067">
    <property type="entry name" value="GAL4"/>
    <property type="match status" value="1"/>
</dbReference>
<organism evidence="8">
    <name type="scientific">Fusarium oxysporum (strain Fo5176)</name>
    <name type="common">Fusarium vascular wilt</name>
    <dbReference type="NCBI Taxonomy" id="660025"/>
    <lineage>
        <taxon>Eukaryota</taxon>
        <taxon>Fungi</taxon>
        <taxon>Dikarya</taxon>
        <taxon>Ascomycota</taxon>
        <taxon>Pezizomycotina</taxon>
        <taxon>Sordariomycetes</taxon>
        <taxon>Hypocreomycetidae</taxon>
        <taxon>Hypocreales</taxon>
        <taxon>Nectriaceae</taxon>
        <taxon>Fusarium</taxon>
        <taxon>Fusarium oxysporum species complex</taxon>
    </lineage>
</organism>
<keyword evidence="6" id="KW-0539">Nucleus</keyword>
<dbReference type="Pfam" id="PF00172">
    <property type="entry name" value="Zn_clus"/>
    <property type="match status" value="1"/>
</dbReference>
<dbReference type="Gene3D" id="4.10.240.10">
    <property type="entry name" value="Zn(2)-C6 fungal-type DNA-binding domain"/>
    <property type="match status" value="1"/>
</dbReference>
<dbReference type="STRING" id="660025.F9FVP9"/>
<keyword evidence="1" id="KW-0479">Metal-binding</keyword>
<evidence type="ECO:0000256" key="5">
    <source>
        <dbReference type="ARBA" id="ARBA00023163"/>
    </source>
</evidence>
<dbReference type="InterPro" id="IPR052360">
    <property type="entry name" value="Transcr_Regulatory_Proteins"/>
</dbReference>
<name>F9FVP9_FUSOF</name>
<keyword evidence="4" id="KW-0238">DNA-binding</keyword>
<evidence type="ECO:0000256" key="6">
    <source>
        <dbReference type="ARBA" id="ARBA00023242"/>
    </source>
</evidence>
<dbReference type="PANTHER" id="PTHR36206:SF12">
    <property type="entry name" value="ASPERCRYPTIN BIOSYNTHESIS CLUSTER-SPECIFIC TRANSCRIPTION REGULATOR ATNN-RELATED"/>
    <property type="match status" value="1"/>
</dbReference>
<reference evidence="8" key="1">
    <citation type="journal article" date="2012" name="Mol. Plant Microbe Interact.">
        <title>A highly conserved effector in Fusarium oxysporum is required for full virulence on Arabidopsis.</title>
        <authorList>
            <person name="Thatcher L.F."/>
            <person name="Gardiner D.M."/>
            <person name="Kazan K."/>
            <person name="Manners J."/>
        </authorList>
    </citation>
    <scope>NUCLEOTIDE SEQUENCE [LARGE SCALE GENOMIC DNA]</scope>
    <source>
        <strain evidence="8">Fo5176</strain>
    </source>
</reference>
<dbReference type="PANTHER" id="PTHR36206">
    <property type="entry name" value="ASPERCRYPTIN BIOSYNTHESIS CLUSTER-SPECIFIC TRANSCRIPTION REGULATOR ATNN-RELATED"/>
    <property type="match status" value="1"/>
</dbReference>
<dbReference type="EMBL" id="AFQF01002717">
    <property type="protein sequence ID" value="EGU79051.1"/>
    <property type="molecule type" value="Genomic_DNA"/>
</dbReference>
<evidence type="ECO:0000313" key="8">
    <source>
        <dbReference type="EMBL" id="EGU79051.1"/>
    </source>
</evidence>
<dbReference type="GO" id="GO:0008270">
    <property type="term" value="F:zinc ion binding"/>
    <property type="evidence" value="ECO:0007669"/>
    <property type="project" value="InterPro"/>
</dbReference>
<dbReference type="SUPFAM" id="SSF57701">
    <property type="entry name" value="Zn2/Cys6 DNA-binding domain"/>
    <property type="match status" value="1"/>
</dbReference>
<protein>
    <recommendedName>
        <fullName evidence="7">Zn(2)-C6 fungal-type domain-containing protein</fullName>
    </recommendedName>
</protein>
<keyword evidence="5" id="KW-0804">Transcription</keyword>